<evidence type="ECO:0000256" key="7">
    <source>
        <dbReference type="SAM" id="Coils"/>
    </source>
</evidence>
<keyword evidence="10" id="KW-0067">ATP-binding</keyword>
<keyword evidence="3 6" id="KW-0597">Phosphoprotein</keyword>
<dbReference type="PANTHER" id="PTHR43047">
    <property type="entry name" value="TWO-COMPONENT HISTIDINE PROTEIN KINASE"/>
    <property type="match status" value="1"/>
</dbReference>
<name>A0ABZ2KEZ7_9BACT</name>
<evidence type="ECO:0000256" key="6">
    <source>
        <dbReference type="PROSITE-ProRule" id="PRU00169"/>
    </source>
</evidence>
<dbReference type="Pfam" id="PF02518">
    <property type="entry name" value="HATPase_c"/>
    <property type="match status" value="1"/>
</dbReference>
<dbReference type="CDD" id="cd00075">
    <property type="entry name" value="HATPase"/>
    <property type="match status" value="1"/>
</dbReference>
<feature type="modified residue" description="4-aspartylphosphate" evidence="6">
    <location>
        <position position="651"/>
    </location>
</feature>
<dbReference type="InterPro" id="IPR035965">
    <property type="entry name" value="PAS-like_dom_sf"/>
</dbReference>
<dbReference type="Pfam" id="PF13185">
    <property type="entry name" value="GAF_2"/>
    <property type="match status" value="1"/>
</dbReference>
<dbReference type="NCBIfam" id="TIGR00229">
    <property type="entry name" value="sensory_box"/>
    <property type="match status" value="1"/>
</dbReference>
<dbReference type="CDD" id="cd00082">
    <property type="entry name" value="HisKA"/>
    <property type="match status" value="1"/>
</dbReference>
<dbReference type="SUPFAM" id="SSF55874">
    <property type="entry name" value="ATPase domain of HSP90 chaperone/DNA topoisomerase II/histidine kinase"/>
    <property type="match status" value="1"/>
</dbReference>
<evidence type="ECO:0000256" key="4">
    <source>
        <dbReference type="ARBA" id="ARBA00022679"/>
    </source>
</evidence>
<dbReference type="Proteomes" id="UP001379533">
    <property type="component" value="Chromosome"/>
</dbReference>
<evidence type="ECO:0000256" key="2">
    <source>
        <dbReference type="ARBA" id="ARBA00012438"/>
    </source>
</evidence>
<dbReference type="SUPFAM" id="SSF52172">
    <property type="entry name" value="CheY-like"/>
    <property type="match status" value="1"/>
</dbReference>
<keyword evidence="4" id="KW-0808">Transferase</keyword>
<dbReference type="CDD" id="cd00130">
    <property type="entry name" value="PAS"/>
    <property type="match status" value="1"/>
</dbReference>
<evidence type="ECO:0000313" key="11">
    <source>
        <dbReference type="Proteomes" id="UP001379533"/>
    </source>
</evidence>
<dbReference type="PRINTS" id="PR00344">
    <property type="entry name" value="BCTRLSENSOR"/>
</dbReference>
<keyword evidence="5" id="KW-0418">Kinase</keyword>
<evidence type="ECO:0000259" key="9">
    <source>
        <dbReference type="PROSITE" id="PS50110"/>
    </source>
</evidence>
<protein>
    <recommendedName>
        <fullName evidence="2">histidine kinase</fullName>
        <ecNumber evidence="2">2.7.13.3</ecNumber>
    </recommendedName>
</protein>
<feature type="domain" description="Response regulatory" evidence="9">
    <location>
        <begin position="600"/>
        <end position="714"/>
    </location>
</feature>
<dbReference type="InterPro" id="IPR003594">
    <property type="entry name" value="HATPase_dom"/>
</dbReference>
<dbReference type="SMART" id="SM00448">
    <property type="entry name" value="REC"/>
    <property type="match status" value="1"/>
</dbReference>
<dbReference type="RefSeq" id="WP_394846061.1">
    <property type="nucleotide sequence ID" value="NZ_CP089982.1"/>
</dbReference>
<dbReference type="SUPFAM" id="SSF55785">
    <property type="entry name" value="PYP-like sensor domain (PAS domain)"/>
    <property type="match status" value="1"/>
</dbReference>
<dbReference type="InterPro" id="IPR036890">
    <property type="entry name" value="HATPase_C_sf"/>
</dbReference>
<dbReference type="InterPro" id="IPR029016">
    <property type="entry name" value="GAF-like_dom_sf"/>
</dbReference>
<dbReference type="InterPro" id="IPR000014">
    <property type="entry name" value="PAS"/>
</dbReference>
<organism evidence="10 11">
    <name type="scientific">Pendulispora brunnea</name>
    <dbReference type="NCBI Taxonomy" id="2905690"/>
    <lineage>
        <taxon>Bacteria</taxon>
        <taxon>Pseudomonadati</taxon>
        <taxon>Myxococcota</taxon>
        <taxon>Myxococcia</taxon>
        <taxon>Myxococcales</taxon>
        <taxon>Sorangiineae</taxon>
        <taxon>Pendulisporaceae</taxon>
        <taxon>Pendulispora</taxon>
    </lineage>
</organism>
<dbReference type="InterPro" id="IPR013656">
    <property type="entry name" value="PAS_4"/>
</dbReference>
<dbReference type="Gene3D" id="3.40.50.2300">
    <property type="match status" value="1"/>
</dbReference>
<dbReference type="SMART" id="SM00388">
    <property type="entry name" value="HisKA"/>
    <property type="match status" value="1"/>
</dbReference>
<reference evidence="10 11" key="1">
    <citation type="submission" date="2021-12" db="EMBL/GenBank/DDBJ databases">
        <title>Discovery of the Pendulisporaceae a myxobacterial family with distinct sporulation behavior and unique specialized metabolism.</title>
        <authorList>
            <person name="Garcia R."/>
            <person name="Popoff A."/>
            <person name="Bader C.D."/>
            <person name="Loehr J."/>
            <person name="Walesch S."/>
            <person name="Walt C."/>
            <person name="Boldt J."/>
            <person name="Bunk B."/>
            <person name="Haeckl F.J.F.P.J."/>
            <person name="Gunesch A.P."/>
            <person name="Birkelbach J."/>
            <person name="Nuebel U."/>
            <person name="Pietschmann T."/>
            <person name="Bach T."/>
            <person name="Mueller R."/>
        </authorList>
    </citation>
    <scope>NUCLEOTIDE SEQUENCE [LARGE SCALE GENOMIC DNA]</scope>
    <source>
        <strain evidence="10 11">MSr12523</strain>
    </source>
</reference>
<comment type="catalytic activity">
    <reaction evidence="1">
        <text>ATP + protein L-histidine = ADP + protein N-phospho-L-histidine.</text>
        <dbReference type="EC" id="2.7.13.3"/>
    </reaction>
</comment>
<dbReference type="Gene3D" id="1.10.287.130">
    <property type="match status" value="1"/>
</dbReference>
<evidence type="ECO:0000256" key="5">
    <source>
        <dbReference type="ARBA" id="ARBA00022777"/>
    </source>
</evidence>
<proteinExistence type="predicted"/>
<dbReference type="Gene3D" id="3.30.450.20">
    <property type="entry name" value="PAS domain"/>
    <property type="match status" value="1"/>
</dbReference>
<dbReference type="EMBL" id="CP089982">
    <property type="protein sequence ID" value="WXA95454.1"/>
    <property type="molecule type" value="Genomic_DNA"/>
</dbReference>
<dbReference type="InterPro" id="IPR003661">
    <property type="entry name" value="HisK_dim/P_dom"/>
</dbReference>
<dbReference type="SMART" id="SM00091">
    <property type="entry name" value="PAS"/>
    <property type="match status" value="1"/>
</dbReference>
<accession>A0ABZ2KEZ7</accession>
<evidence type="ECO:0000256" key="3">
    <source>
        <dbReference type="ARBA" id="ARBA00022553"/>
    </source>
</evidence>
<dbReference type="Pfam" id="PF00512">
    <property type="entry name" value="HisKA"/>
    <property type="match status" value="1"/>
</dbReference>
<dbReference type="InterPro" id="IPR011006">
    <property type="entry name" value="CheY-like_superfamily"/>
</dbReference>
<dbReference type="SMART" id="SM00387">
    <property type="entry name" value="HATPase_c"/>
    <property type="match status" value="1"/>
</dbReference>
<dbReference type="Gene3D" id="3.30.565.10">
    <property type="entry name" value="Histidine kinase-like ATPase, C-terminal domain"/>
    <property type="match status" value="1"/>
</dbReference>
<dbReference type="InterPro" id="IPR003018">
    <property type="entry name" value="GAF"/>
</dbReference>
<evidence type="ECO:0000256" key="1">
    <source>
        <dbReference type="ARBA" id="ARBA00000085"/>
    </source>
</evidence>
<gene>
    <name evidence="10" type="ORF">LZC95_01190</name>
</gene>
<dbReference type="PROSITE" id="PS50109">
    <property type="entry name" value="HIS_KIN"/>
    <property type="match status" value="1"/>
</dbReference>
<dbReference type="SUPFAM" id="SSF47384">
    <property type="entry name" value="Homodimeric domain of signal transducing histidine kinase"/>
    <property type="match status" value="1"/>
</dbReference>
<dbReference type="SUPFAM" id="SSF55781">
    <property type="entry name" value="GAF domain-like"/>
    <property type="match status" value="1"/>
</dbReference>
<feature type="coiled-coil region" evidence="7">
    <location>
        <begin position="32"/>
        <end position="70"/>
    </location>
</feature>
<keyword evidence="11" id="KW-1185">Reference proteome</keyword>
<dbReference type="Pfam" id="PF00072">
    <property type="entry name" value="Response_reg"/>
    <property type="match status" value="1"/>
</dbReference>
<dbReference type="EC" id="2.7.13.3" evidence="2"/>
<dbReference type="GO" id="GO:0005524">
    <property type="term" value="F:ATP binding"/>
    <property type="evidence" value="ECO:0007669"/>
    <property type="project" value="UniProtKB-KW"/>
</dbReference>
<evidence type="ECO:0000313" key="10">
    <source>
        <dbReference type="EMBL" id="WXA95454.1"/>
    </source>
</evidence>
<evidence type="ECO:0000259" key="8">
    <source>
        <dbReference type="PROSITE" id="PS50109"/>
    </source>
</evidence>
<dbReference type="InterPro" id="IPR001789">
    <property type="entry name" value="Sig_transdc_resp-reg_receiver"/>
</dbReference>
<dbReference type="Gene3D" id="3.30.450.40">
    <property type="match status" value="1"/>
</dbReference>
<dbReference type="Pfam" id="PF08448">
    <property type="entry name" value="PAS_4"/>
    <property type="match status" value="1"/>
</dbReference>
<keyword evidence="10" id="KW-0547">Nucleotide-binding</keyword>
<dbReference type="PANTHER" id="PTHR43047:SF72">
    <property type="entry name" value="OSMOSENSING HISTIDINE PROTEIN KINASE SLN1"/>
    <property type="match status" value="1"/>
</dbReference>
<dbReference type="InterPro" id="IPR004358">
    <property type="entry name" value="Sig_transdc_His_kin-like_C"/>
</dbReference>
<feature type="domain" description="Histidine kinase" evidence="8">
    <location>
        <begin position="365"/>
        <end position="581"/>
    </location>
</feature>
<dbReference type="InterPro" id="IPR005467">
    <property type="entry name" value="His_kinase_dom"/>
</dbReference>
<dbReference type="PROSITE" id="PS50110">
    <property type="entry name" value="RESPONSE_REGULATORY"/>
    <property type="match status" value="1"/>
</dbReference>
<dbReference type="SMART" id="SM00065">
    <property type="entry name" value="GAF"/>
    <property type="match status" value="1"/>
</dbReference>
<keyword evidence="7" id="KW-0175">Coiled coil</keyword>
<sequence length="721" mass="79798">MGAYREVSRTQLEHALEALESNTGLKEPVAEVQRLLHELQVHQIELEAQNKDLKEAQQQLEESRSRYADLFDFAPVGYCTFDRHGLVLEINITATAMFRIARANAVGKGFTQIVALSDPSAFRAHLNTCFTEEVRVTTEITITPKEQAPIVIQMVSSPVINTNGVVVACRTTLTNISALKSSENILRFLADASEALSSSLEYSHTLATVVRLAVPVLADICFLDILDEDNQLRRLEVAFADEGKRFLVDAIKRAVPELDSKAPEIQVLRSGKARAVSDGPRSLHDSLPPQIAGIARSVLFVPLTARERTLGVLTLIMAESARSYSPRELAVAQDVGRRAAMALDNARLYDTARQAIRGREDILAIVSHDLKEPLNGITLASSTLESWSKVSADAQTNRLLQIVLRSAHRMDRLINELLDCSSIQSGHLSVRKRDCSVQELLSDAQEMFTQLADEDGITLHVEPLPAPMMISCDRERIYQVLSNLIGNGIKFTESGGRVELRVEDRGDEVLFKVSDTGPGIPKDRLPRLFEQFWQAEDSSKKGRGLGLFIAKGIVVAHDGKIWAESRLGDGTTLFVSLPKGTLESSQERRSTRPRAQLDDAIMVVDDDPEIRDLLAGILEQEGSIVTQMPNGRAALEYLRDSGLRPRLILLDLRMPIMDGWQCMSELRNDAEFAAIPVVVVSSAEFAPQAASLGIDFLEKPVRIDRLLETVRRYRVRSSSVS</sequence>
<dbReference type="InterPro" id="IPR036097">
    <property type="entry name" value="HisK_dim/P_sf"/>
</dbReference>